<dbReference type="Proteomes" id="UP000019678">
    <property type="component" value="Unassembled WGS sequence"/>
</dbReference>
<keyword evidence="3" id="KW-1185">Reference proteome</keyword>
<evidence type="ECO:0000313" key="2">
    <source>
        <dbReference type="EMBL" id="EYF03282.1"/>
    </source>
</evidence>
<name>A0A017T2Q4_9BACT</name>
<reference evidence="2 3" key="1">
    <citation type="submission" date="2013-05" db="EMBL/GenBank/DDBJ databases">
        <title>Genome assembly of Chondromyces apiculatus DSM 436.</title>
        <authorList>
            <person name="Sharma G."/>
            <person name="Khatri I."/>
            <person name="Kaur C."/>
            <person name="Mayilraj S."/>
            <person name="Subramanian S."/>
        </authorList>
    </citation>
    <scope>NUCLEOTIDE SEQUENCE [LARGE SCALE GENOMIC DNA]</scope>
    <source>
        <strain evidence="2 3">DSM 436</strain>
    </source>
</reference>
<organism evidence="2 3">
    <name type="scientific">Chondromyces apiculatus DSM 436</name>
    <dbReference type="NCBI Taxonomy" id="1192034"/>
    <lineage>
        <taxon>Bacteria</taxon>
        <taxon>Pseudomonadati</taxon>
        <taxon>Myxococcota</taxon>
        <taxon>Polyangia</taxon>
        <taxon>Polyangiales</taxon>
        <taxon>Polyangiaceae</taxon>
        <taxon>Chondromyces</taxon>
    </lineage>
</organism>
<accession>A0A017T2Q4</accession>
<dbReference type="EMBL" id="ASRX01000049">
    <property type="protein sequence ID" value="EYF03282.1"/>
    <property type="molecule type" value="Genomic_DNA"/>
</dbReference>
<dbReference type="STRING" id="1192034.CAP_5786"/>
<gene>
    <name evidence="2" type="ORF">CAP_5786</name>
</gene>
<sequence length="38" mass="4019">MSVGVGEGAGDEQASHDRARLCPRWPLSATGLRRRGAP</sequence>
<evidence type="ECO:0000256" key="1">
    <source>
        <dbReference type="SAM" id="MobiDB-lite"/>
    </source>
</evidence>
<dbReference type="AlphaFoldDB" id="A0A017T2Q4"/>
<comment type="caution">
    <text evidence="2">The sequence shown here is derived from an EMBL/GenBank/DDBJ whole genome shotgun (WGS) entry which is preliminary data.</text>
</comment>
<evidence type="ECO:0000313" key="3">
    <source>
        <dbReference type="Proteomes" id="UP000019678"/>
    </source>
</evidence>
<feature type="region of interest" description="Disordered" evidence="1">
    <location>
        <begin position="1"/>
        <end position="38"/>
    </location>
</feature>
<proteinExistence type="predicted"/>
<protein>
    <submittedName>
        <fullName evidence="2">Uncharacterized protein</fullName>
    </submittedName>
</protein>